<comment type="caution">
    <text evidence="3">The sequence shown here is derived from an EMBL/GenBank/DDBJ whole genome shotgun (WGS) entry which is preliminary data.</text>
</comment>
<evidence type="ECO:0000313" key="3">
    <source>
        <dbReference type="EMBL" id="KLL11062.1"/>
    </source>
</evidence>
<dbReference type="GO" id="GO:0008168">
    <property type="term" value="F:methyltransferase activity"/>
    <property type="evidence" value="ECO:0007669"/>
    <property type="project" value="UniProtKB-KW"/>
</dbReference>
<evidence type="ECO:0000313" key="4">
    <source>
        <dbReference type="Proteomes" id="UP000035425"/>
    </source>
</evidence>
<dbReference type="SUPFAM" id="SSF53335">
    <property type="entry name" value="S-adenosyl-L-methionine-dependent methyltransferases"/>
    <property type="match status" value="1"/>
</dbReference>
<dbReference type="InterPro" id="IPR029063">
    <property type="entry name" value="SAM-dependent_MTases_sf"/>
</dbReference>
<dbReference type="Gene3D" id="3.40.50.150">
    <property type="entry name" value="Vaccinia Virus protein VP39"/>
    <property type="match status" value="1"/>
</dbReference>
<proteinExistence type="predicted"/>
<dbReference type="EMBL" id="JWIO01000020">
    <property type="protein sequence ID" value="KLL11062.1"/>
    <property type="molecule type" value="Genomic_DNA"/>
</dbReference>
<dbReference type="Proteomes" id="UP000035425">
    <property type="component" value="Unassembled WGS sequence"/>
</dbReference>
<dbReference type="InterPro" id="IPR050508">
    <property type="entry name" value="Methyltransf_Superfamily"/>
</dbReference>
<evidence type="ECO:0000259" key="2">
    <source>
        <dbReference type="Pfam" id="PF08241"/>
    </source>
</evidence>
<sequence length="297" mass="32316">MNGTEHPGPAGGEPAPARRVAPQCPPGRYHPAEFGYSDIDDDSARWASRGYWDATADDYQAEHGAFLGDTDFLWCPEGLREADAGLLGEVRGRTILEIGCGGAQCARWLVARGAEVVALDLSAGQLRHARALSAATGITVPLVQADATRLPLADASVDTACSAFGAIPFVADSAAVMREVARVLRPGGRWVFSTTHPMIWSFPDHPGKEGLTVVRSYFDRRAYVERDWAGRTTYAETHRTVGDRVRELVAAGLRLLDVIEPEWPAGHDRIWGQWGPVRGRFFPSTAIFVTDRPARPT</sequence>
<feature type="domain" description="Methyltransferase type 11" evidence="2">
    <location>
        <begin position="96"/>
        <end position="192"/>
    </location>
</feature>
<protein>
    <submittedName>
        <fullName evidence="3">Methyltransferase type 11</fullName>
    </submittedName>
</protein>
<dbReference type="RefSeq" id="WP_047223453.1">
    <property type="nucleotide sequence ID" value="NZ_JWIO01000020.1"/>
</dbReference>
<keyword evidence="3" id="KW-0808">Transferase</keyword>
<keyword evidence="3" id="KW-0489">Methyltransferase</keyword>
<keyword evidence="4" id="KW-1185">Reference proteome</keyword>
<dbReference type="InterPro" id="IPR013216">
    <property type="entry name" value="Methyltransf_11"/>
</dbReference>
<dbReference type="GO" id="GO:0032259">
    <property type="term" value="P:methylation"/>
    <property type="evidence" value="ECO:0007669"/>
    <property type="project" value="UniProtKB-KW"/>
</dbReference>
<dbReference type="PANTHER" id="PTHR42912:SF93">
    <property type="entry name" value="N6-ADENOSINE-METHYLTRANSFERASE TMT1A"/>
    <property type="match status" value="1"/>
</dbReference>
<name>A0ABR5F2X9_9ACTN</name>
<organism evidence="3 4">
    <name type="scientific">Protofrankia coriariae</name>
    <dbReference type="NCBI Taxonomy" id="1562887"/>
    <lineage>
        <taxon>Bacteria</taxon>
        <taxon>Bacillati</taxon>
        <taxon>Actinomycetota</taxon>
        <taxon>Actinomycetes</taxon>
        <taxon>Frankiales</taxon>
        <taxon>Frankiaceae</taxon>
        <taxon>Protofrankia</taxon>
    </lineage>
</organism>
<dbReference type="CDD" id="cd02440">
    <property type="entry name" value="AdoMet_MTases"/>
    <property type="match status" value="1"/>
</dbReference>
<dbReference type="PANTHER" id="PTHR42912">
    <property type="entry name" value="METHYLTRANSFERASE"/>
    <property type="match status" value="1"/>
</dbReference>
<reference evidence="3 4" key="1">
    <citation type="submission" date="2014-12" db="EMBL/GenBank/DDBJ databases">
        <title>Frankia sp. BMG5.1 draft genome.</title>
        <authorList>
            <person name="Gtari M."/>
            <person name="Ghodhbane-Gtari F."/>
            <person name="Nouioui I."/>
            <person name="Ktari A."/>
            <person name="Hezbri K."/>
            <person name="Mimouni W."/>
            <person name="Sbissi I."/>
            <person name="Ayari A."/>
            <person name="Yamanaka T."/>
            <person name="Normand P."/>
            <person name="Tisa L.S."/>
            <person name="Boudabous A."/>
        </authorList>
    </citation>
    <scope>NUCLEOTIDE SEQUENCE [LARGE SCALE GENOMIC DNA]</scope>
    <source>
        <strain evidence="3 4">BMG5.1</strain>
    </source>
</reference>
<accession>A0ABR5F2X9</accession>
<evidence type="ECO:0000256" key="1">
    <source>
        <dbReference type="SAM" id="MobiDB-lite"/>
    </source>
</evidence>
<feature type="compositionally biased region" description="Low complexity" evidence="1">
    <location>
        <begin position="12"/>
        <end position="22"/>
    </location>
</feature>
<feature type="region of interest" description="Disordered" evidence="1">
    <location>
        <begin position="1"/>
        <end position="24"/>
    </location>
</feature>
<gene>
    <name evidence="3" type="ORF">FrCorBMG51_13640</name>
</gene>
<dbReference type="Pfam" id="PF08241">
    <property type="entry name" value="Methyltransf_11"/>
    <property type="match status" value="1"/>
</dbReference>